<dbReference type="AlphaFoldDB" id="A0A2U8E052"/>
<keyword evidence="8" id="KW-0732">Signal</keyword>
<protein>
    <recommendedName>
        <fullName evidence="11">Transporter</fullName>
    </recommendedName>
</protein>
<evidence type="ECO:0000256" key="1">
    <source>
        <dbReference type="ARBA" id="ARBA00004442"/>
    </source>
</evidence>
<accession>A0A2U8E052</accession>
<dbReference type="EMBL" id="CP023004">
    <property type="protein sequence ID" value="AWI08237.1"/>
    <property type="molecule type" value="Genomic_DNA"/>
</dbReference>
<evidence type="ECO:0000256" key="5">
    <source>
        <dbReference type="ARBA" id="ARBA00022692"/>
    </source>
</evidence>
<dbReference type="InterPro" id="IPR051906">
    <property type="entry name" value="TolC-like"/>
</dbReference>
<dbReference type="GO" id="GO:0009279">
    <property type="term" value="C:cell outer membrane"/>
    <property type="evidence" value="ECO:0007669"/>
    <property type="project" value="UniProtKB-SubCell"/>
</dbReference>
<organism evidence="9 10">
    <name type="scientific">Ereboglobus luteus</name>
    <dbReference type="NCBI Taxonomy" id="1796921"/>
    <lineage>
        <taxon>Bacteria</taxon>
        <taxon>Pseudomonadati</taxon>
        <taxon>Verrucomicrobiota</taxon>
        <taxon>Opitutia</taxon>
        <taxon>Opitutales</taxon>
        <taxon>Opitutaceae</taxon>
        <taxon>Ereboglobus</taxon>
    </lineage>
</organism>
<dbReference type="SUPFAM" id="SSF56954">
    <property type="entry name" value="Outer membrane efflux proteins (OEP)"/>
    <property type="match status" value="1"/>
</dbReference>
<evidence type="ECO:0000313" key="10">
    <source>
        <dbReference type="Proteomes" id="UP000244896"/>
    </source>
</evidence>
<evidence type="ECO:0000313" key="9">
    <source>
        <dbReference type="EMBL" id="AWI08237.1"/>
    </source>
</evidence>
<proteinExistence type="inferred from homology"/>
<dbReference type="Gene3D" id="1.20.1600.10">
    <property type="entry name" value="Outer membrane efflux proteins (OEP)"/>
    <property type="match status" value="1"/>
</dbReference>
<keyword evidence="5" id="KW-0812">Transmembrane</keyword>
<dbReference type="Pfam" id="PF02321">
    <property type="entry name" value="OEP"/>
    <property type="match status" value="2"/>
</dbReference>
<sequence length="519" mass="57138">MFIKRTHHASPVFKTETSMLKRFALAPVAALLLSTLANAQATQPASESQPGESTPPRLTIEQCVAMALDKNFDLRIQRIDTESAVNTLEIARAEYDPSFSANANRSYSRSDLYGAGNASGTHETDASVSVSQKIITGATLQLGYAASRRDYSGPSSSTPVFDPAWGSGLTLRVTQPLLKNFGSTVNKATIERARLSIDRSNYDLKSTVLSTIRSVEDAYYNLDFVRARLEVRKFSLEVAQKLLEENKMRRQVGTATNLDVLQAEVGVATAQRDIIVAQKAVNDAEDALLSLINPFQFEAAIGPLAVSKIDDVSVSFARSYKLARDNSPSLASTRLAIKQSEIDLAVAKRNRLPQLDLVGAAGYDATRGTFGRAFNQTLSQDDHDWSVGATLTYPWGRRRERANLANAKASLDSLQVGYEQLDQNVLVQVRTAVRSVQTSDEGVRITTLATKLSEQQYELEKARYDQGLSTFRRVQEAKEDYDTARLAEIDARVNLRLALAELARLETTSLNRYNVQLGE</sequence>
<keyword evidence="10" id="KW-1185">Reference proteome</keyword>
<comment type="subcellular location">
    <subcellularLocation>
        <location evidence="1">Cell outer membrane</location>
    </subcellularLocation>
</comment>
<keyword evidence="6" id="KW-0472">Membrane</keyword>
<feature type="chain" id="PRO_5016166340" description="Transporter" evidence="8">
    <location>
        <begin position="40"/>
        <end position="519"/>
    </location>
</feature>
<gene>
    <name evidence="9" type="ORF">CKA38_02230</name>
</gene>
<comment type="similarity">
    <text evidence="2">Belongs to the outer membrane factor (OMF) (TC 1.B.17) family.</text>
</comment>
<evidence type="ECO:0000256" key="3">
    <source>
        <dbReference type="ARBA" id="ARBA00022448"/>
    </source>
</evidence>
<evidence type="ECO:0000256" key="4">
    <source>
        <dbReference type="ARBA" id="ARBA00022452"/>
    </source>
</evidence>
<evidence type="ECO:0000256" key="7">
    <source>
        <dbReference type="ARBA" id="ARBA00023237"/>
    </source>
</evidence>
<dbReference type="KEGG" id="elut:CKA38_02230"/>
<dbReference type="InterPro" id="IPR003423">
    <property type="entry name" value="OMP_efflux"/>
</dbReference>
<dbReference type="PANTHER" id="PTHR30026">
    <property type="entry name" value="OUTER MEMBRANE PROTEIN TOLC"/>
    <property type="match status" value="1"/>
</dbReference>
<keyword evidence="7" id="KW-0998">Cell outer membrane</keyword>
<reference evidence="9 10" key="1">
    <citation type="journal article" date="2018" name="Syst. Appl. Microbiol.">
        <title>Ereboglobus luteus gen. nov. sp. nov. from cockroach guts, and new insights into the oxygen relationship of the genera Opitutus and Didymococcus (Verrucomicrobia: Opitutaceae).</title>
        <authorList>
            <person name="Tegtmeier D."/>
            <person name="Belitz A."/>
            <person name="Radek R."/>
            <person name="Heimerl T."/>
            <person name="Brune A."/>
        </authorList>
    </citation>
    <scope>NUCLEOTIDE SEQUENCE [LARGE SCALE GENOMIC DNA]</scope>
    <source>
        <strain evidence="9 10">Ho45</strain>
    </source>
</reference>
<evidence type="ECO:0008006" key="11">
    <source>
        <dbReference type="Google" id="ProtNLM"/>
    </source>
</evidence>
<feature type="signal peptide" evidence="8">
    <location>
        <begin position="1"/>
        <end position="39"/>
    </location>
</feature>
<name>A0A2U8E052_9BACT</name>
<dbReference type="GO" id="GO:1990281">
    <property type="term" value="C:efflux pump complex"/>
    <property type="evidence" value="ECO:0007669"/>
    <property type="project" value="TreeGrafter"/>
</dbReference>
<evidence type="ECO:0000256" key="6">
    <source>
        <dbReference type="ARBA" id="ARBA00023136"/>
    </source>
</evidence>
<keyword evidence="4" id="KW-1134">Transmembrane beta strand</keyword>
<dbReference type="GO" id="GO:0015288">
    <property type="term" value="F:porin activity"/>
    <property type="evidence" value="ECO:0007669"/>
    <property type="project" value="TreeGrafter"/>
</dbReference>
<dbReference type="Proteomes" id="UP000244896">
    <property type="component" value="Chromosome"/>
</dbReference>
<dbReference type="GO" id="GO:0015562">
    <property type="term" value="F:efflux transmembrane transporter activity"/>
    <property type="evidence" value="ECO:0007669"/>
    <property type="project" value="InterPro"/>
</dbReference>
<evidence type="ECO:0000256" key="2">
    <source>
        <dbReference type="ARBA" id="ARBA00007613"/>
    </source>
</evidence>
<keyword evidence="3" id="KW-0813">Transport</keyword>
<dbReference type="PANTHER" id="PTHR30026:SF23">
    <property type="entry name" value="TO APRF-PUTATIVE OUTER MEMBRANE EFFLUX PROTEIN OR SECRETED ALKALINE PHOSPHATASE-RELATED"/>
    <property type="match status" value="1"/>
</dbReference>
<evidence type="ECO:0000256" key="8">
    <source>
        <dbReference type="SAM" id="SignalP"/>
    </source>
</evidence>